<organism evidence="6 7">
    <name type="scientific">Rubus argutus</name>
    <name type="common">Southern blackberry</name>
    <dbReference type="NCBI Taxonomy" id="59490"/>
    <lineage>
        <taxon>Eukaryota</taxon>
        <taxon>Viridiplantae</taxon>
        <taxon>Streptophyta</taxon>
        <taxon>Embryophyta</taxon>
        <taxon>Tracheophyta</taxon>
        <taxon>Spermatophyta</taxon>
        <taxon>Magnoliopsida</taxon>
        <taxon>eudicotyledons</taxon>
        <taxon>Gunneridae</taxon>
        <taxon>Pentapetalae</taxon>
        <taxon>rosids</taxon>
        <taxon>fabids</taxon>
        <taxon>Rosales</taxon>
        <taxon>Rosaceae</taxon>
        <taxon>Rosoideae</taxon>
        <taxon>Rosoideae incertae sedis</taxon>
        <taxon>Rubus</taxon>
    </lineage>
</organism>
<keyword evidence="3" id="KW-0611">Plant defense</keyword>
<reference evidence="6 7" key="1">
    <citation type="journal article" date="2023" name="G3 (Bethesda)">
        <title>A chromosome-length genome assembly and annotation of blackberry (Rubus argutus, cv. 'Hillquist').</title>
        <authorList>
            <person name="Bruna T."/>
            <person name="Aryal R."/>
            <person name="Dudchenko O."/>
            <person name="Sargent D.J."/>
            <person name="Mead D."/>
            <person name="Buti M."/>
            <person name="Cavallini A."/>
            <person name="Hytonen T."/>
            <person name="Andres J."/>
            <person name="Pham M."/>
            <person name="Weisz D."/>
            <person name="Mascagni F."/>
            <person name="Usai G."/>
            <person name="Natali L."/>
            <person name="Bassil N."/>
            <person name="Fernandez G.E."/>
            <person name="Lomsadze A."/>
            <person name="Armour M."/>
            <person name="Olukolu B."/>
            <person name="Poorten T."/>
            <person name="Britton C."/>
            <person name="Davik J."/>
            <person name="Ashrafi H."/>
            <person name="Aiden E.L."/>
            <person name="Borodovsky M."/>
            <person name="Worthington M."/>
        </authorList>
    </citation>
    <scope>NUCLEOTIDE SEQUENCE [LARGE SCALE GENOMIC DNA]</scope>
    <source>
        <strain evidence="6">PI 553951</strain>
    </source>
</reference>
<dbReference type="InterPro" id="IPR027417">
    <property type="entry name" value="P-loop_NTPase"/>
</dbReference>
<evidence type="ECO:0000313" key="7">
    <source>
        <dbReference type="Proteomes" id="UP001457282"/>
    </source>
</evidence>
<evidence type="ECO:0000256" key="4">
    <source>
        <dbReference type="ARBA" id="ARBA00022840"/>
    </source>
</evidence>
<evidence type="ECO:0000259" key="5">
    <source>
        <dbReference type="Pfam" id="PF18052"/>
    </source>
</evidence>
<proteinExistence type="predicted"/>
<evidence type="ECO:0000256" key="3">
    <source>
        <dbReference type="ARBA" id="ARBA00022821"/>
    </source>
</evidence>
<dbReference type="AlphaFoldDB" id="A0AAW1X9F3"/>
<dbReference type="Pfam" id="PF18052">
    <property type="entry name" value="Rx_N"/>
    <property type="match status" value="1"/>
</dbReference>
<protein>
    <recommendedName>
        <fullName evidence="5">Disease resistance N-terminal domain-containing protein</fullName>
    </recommendedName>
</protein>
<keyword evidence="2" id="KW-0547">Nucleotide-binding</keyword>
<evidence type="ECO:0000313" key="6">
    <source>
        <dbReference type="EMBL" id="KAK9933018.1"/>
    </source>
</evidence>
<accession>A0AAW1X9F3</accession>
<dbReference type="GO" id="GO:0006952">
    <property type="term" value="P:defense response"/>
    <property type="evidence" value="ECO:0007669"/>
    <property type="project" value="UniProtKB-KW"/>
</dbReference>
<dbReference type="PANTHER" id="PTHR36766:SF70">
    <property type="entry name" value="DISEASE RESISTANCE PROTEIN RGA4"/>
    <property type="match status" value="1"/>
</dbReference>
<feature type="domain" description="Disease resistance N-terminal" evidence="5">
    <location>
        <begin position="14"/>
        <end position="97"/>
    </location>
</feature>
<comment type="caution">
    <text evidence="6">The sequence shown here is derived from an EMBL/GenBank/DDBJ whole genome shotgun (WGS) entry which is preliminary data.</text>
</comment>
<dbReference type="SUPFAM" id="SSF52540">
    <property type="entry name" value="P-loop containing nucleoside triphosphate hydrolases"/>
    <property type="match status" value="1"/>
</dbReference>
<keyword evidence="4" id="KW-0067">ATP-binding</keyword>
<sequence>MASEFLLTFGAEGILKKVASILNEQISLAWGFKDDLKKLANMLSPLQKLLNYASDKETSEVLDEWVKKLKAIALDADDVLDECNYEVLRRKVELQNHMKRKMLDSLKPEKAGLKNRDALLKSLREELTGKKYLLILDDVWNEIREKWESLMSCLSKLNTASGSSIIITTRSVKVASMTKTHAPCELEKLSNDECWSILKQTTLEKDDLIDSDRETIGRGDCSKVWRNPIGGKGT</sequence>
<evidence type="ECO:0000256" key="2">
    <source>
        <dbReference type="ARBA" id="ARBA00022741"/>
    </source>
</evidence>
<keyword evidence="7" id="KW-1185">Reference proteome</keyword>
<name>A0AAW1X9F3_RUBAR</name>
<gene>
    <name evidence="6" type="ORF">M0R45_020232</name>
</gene>
<dbReference type="Gene3D" id="1.20.5.4130">
    <property type="match status" value="1"/>
</dbReference>
<dbReference type="Proteomes" id="UP001457282">
    <property type="component" value="Unassembled WGS sequence"/>
</dbReference>
<evidence type="ECO:0000256" key="1">
    <source>
        <dbReference type="ARBA" id="ARBA00022737"/>
    </source>
</evidence>
<keyword evidence="1" id="KW-0677">Repeat</keyword>
<dbReference type="GO" id="GO:0005524">
    <property type="term" value="F:ATP binding"/>
    <property type="evidence" value="ECO:0007669"/>
    <property type="project" value="UniProtKB-KW"/>
</dbReference>
<dbReference type="InterPro" id="IPR041118">
    <property type="entry name" value="Rx_N"/>
</dbReference>
<dbReference type="PANTHER" id="PTHR36766">
    <property type="entry name" value="PLANT BROAD-SPECTRUM MILDEW RESISTANCE PROTEIN RPW8"/>
    <property type="match status" value="1"/>
</dbReference>
<dbReference type="GO" id="GO:0043531">
    <property type="term" value="F:ADP binding"/>
    <property type="evidence" value="ECO:0007669"/>
    <property type="project" value="InterPro"/>
</dbReference>
<dbReference type="EMBL" id="JBEDUW010000004">
    <property type="protein sequence ID" value="KAK9933018.1"/>
    <property type="molecule type" value="Genomic_DNA"/>
</dbReference>